<evidence type="ECO:0000256" key="9">
    <source>
        <dbReference type="ARBA" id="ARBA00023172"/>
    </source>
</evidence>
<keyword evidence="11" id="KW-1185">Reference proteome</keyword>
<keyword evidence="7" id="KW-0695">RNA-directed DNA polymerase</keyword>
<dbReference type="GO" id="GO:0015074">
    <property type="term" value="P:DNA integration"/>
    <property type="evidence" value="ECO:0007669"/>
    <property type="project" value="UniProtKB-KW"/>
</dbReference>
<keyword evidence="8" id="KW-0548">Nucleotidyltransferase</keyword>
<keyword evidence="2" id="KW-0479">Metal-binding</keyword>
<dbReference type="InterPro" id="IPR039537">
    <property type="entry name" value="Retrotran_Ty1/copia-like"/>
</dbReference>
<keyword evidence="6" id="KW-0229">DNA integration</keyword>
<dbReference type="GO" id="GO:0003676">
    <property type="term" value="F:nucleic acid binding"/>
    <property type="evidence" value="ECO:0007669"/>
    <property type="project" value="InterPro"/>
</dbReference>
<dbReference type="AlphaFoldDB" id="A0A0J7N154"/>
<evidence type="ECO:0000256" key="6">
    <source>
        <dbReference type="ARBA" id="ARBA00022908"/>
    </source>
</evidence>
<dbReference type="OrthoDB" id="1935865at2759"/>
<dbReference type="GO" id="GO:0006310">
    <property type="term" value="P:DNA recombination"/>
    <property type="evidence" value="ECO:0007669"/>
    <property type="project" value="UniProtKB-KW"/>
</dbReference>
<dbReference type="SUPFAM" id="SSF53098">
    <property type="entry name" value="Ribonuclease H-like"/>
    <property type="match status" value="1"/>
</dbReference>
<sequence length="80" mass="9581">MFRCFFKDDCSGFECVYFMKHNYDIFEKFKEFEARMKNKFQLTIKTLRTNNGTKYCNKAMLTYLASQGKQLETTAPYTPQ</sequence>
<dbReference type="InterPro" id="IPR036397">
    <property type="entry name" value="RNaseH_sf"/>
</dbReference>
<dbReference type="GO" id="GO:0003964">
    <property type="term" value="F:RNA-directed DNA polymerase activity"/>
    <property type="evidence" value="ECO:0007669"/>
    <property type="project" value="UniProtKB-KW"/>
</dbReference>
<keyword evidence="9" id="KW-0233">DNA recombination</keyword>
<reference evidence="10 11" key="1">
    <citation type="submission" date="2015-04" db="EMBL/GenBank/DDBJ databases">
        <title>Lasius niger genome sequencing.</title>
        <authorList>
            <person name="Konorov E.A."/>
            <person name="Nikitin M.A."/>
            <person name="Kirill M.V."/>
            <person name="Chang P."/>
        </authorList>
    </citation>
    <scope>NUCLEOTIDE SEQUENCE [LARGE SCALE GENOMIC DNA]</scope>
    <source>
        <tissue evidence="10">Whole</tissue>
    </source>
</reference>
<keyword evidence="1" id="KW-0540">Nuclease</keyword>
<evidence type="ECO:0008006" key="12">
    <source>
        <dbReference type="Google" id="ProtNLM"/>
    </source>
</evidence>
<evidence type="ECO:0000256" key="4">
    <source>
        <dbReference type="ARBA" id="ARBA00022801"/>
    </source>
</evidence>
<keyword evidence="3" id="KW-0255">Endonuclease</keyword>
<accession>A0A0J7N154</accession>
<name>A0A0J7N154_LASNI</name>
<dbReference type="GO" id="GO:0016787">
    <property type="term" value="F:hydrolase activity"/>
    <property type="evidence" value="ECO:0007669"/>
    <property type="project" value="UniProtKB-KW"/>
</dbReference>
<organism evidence="10 11">
    <name type="scientific">Lasius niger</name>
    <name type="common">Black garden ant</name>
    <dbReference type="NCBI Taxonomy" id="67767"/>
    <lineage>
        <taxon>Eukaryota</taxon>
        <taxon>Metazoa</taxon>
        <taxon>Ecdysozoa</taxon>
        <taxon>Arthropoda</taxon>
        <taxon>Hexapoda</taxon>
        <taxon>Insecta</taxon>
        <taxon>Pterygota</taxon>
        <taxon>Neoptera</taxon>
        <taxon>Endopterygota</taxon>
        <taxon>Hymenoptera</taxon>
        <taxon>Apocrita</taxon>
        <taxon>Aculeata</taxon>
        <taxon>Formicoidea</taxon>
        <taxon>Formicidae</taxon>
        <taxon>Formicinae</taxon>
        <taxon>Lasius</taxon>
        <taxon>Lasius</taxon>
    </lineage>
</organism>
<dbReference type="PANTHER" id="PTHR42648:SF11">
    <property type="entry name" value="TRANSPOSON TY4-P GAG-POL POLYPROTEIN"/>
    <property type="match status" value="1"/>
</dbReference>
<proteinExistence type="predicted"/>
<evidence type="ECO:0000256" key="3">
    <source>
        <dbReference type="ARBA" id="ARBA00022759"/>
    </source>
</evidence>
<dbReference type="Proteomes" id="UP000036403">
    <property type="component" value="Unassembled WGS sequence"/>
</dbReference>
<dbReference type="Gene3D" id="3.30.420.10">
    <property type="entry name" value="Ribonuclease H-like superfamily/Ribonuclease H"/>
    <property type="match status" value="1"/>
</dbReference>
<protein>
    <recommendedName>
        <fullName evidence="12">Integrase catalytic domain-containing protein</fullName>
    </recommendedName>
</protein>
<gene>
    <name evidence="10" type="ORF">RF55_14640</name>
</gene>
<evidence type="ECO:0000256" key="5">
    <source>
        <dbReference type="ARBA" id="ARBA00022842"/>
    </source>
</evidence>
<evidence type="ECO:0000256" key="1">
    <source>
        <dbReference type="ARBA" id="ARBA00022722"/>
    </source>
</evidence>
<keyword evidence="5" id="KW-0460">Magnesium</keyword>
<dbReference type="EMBL" id="LBMM01012149">
    <property type="protein sequence ID" value="KMQ86380.1"/>
    <property type="molecule type" value="Genomic_DNA"/>
</dbReference>
<dbReference type="PANTHER" id="PTHR42648">
    <property type="entry name" value="TRANSPOSASE, PUTATIVE-RELATED"/>
    <property type="match status" value="1"/>
</dbReference>
<evidence type="ECO:0000256" key="7">
    <source>
        <dbReference type="ARBA" id="ARBA00022918"/>
    </source>
</evidence>
<dbReference type="GO" id="GO:0004519">
    <property type="term" value="F:endonuclease activity"/>
    <property type="evidence" value="ECO:0007669"/>
    <property type="project" value="UniProtKB-KW"/>
</dbReference>
<dbReference type="InterPro" id="IPR012337">
    <property type="entry name" value="RNaseH-like_sf"/>
</dbReference>
<comment type="caution">
    <text evidence="10">The sequence shown here is derived from an EMBL/GenBank/DDBJ whole genome shotgun (WGS) entry which is preliminary data.</text>
</comment>
<keyword evidence="4" id="KW-0378">Hydrolase</keyword>
<keyword evidence="8" id="KW-0239">DNA-directed DNA polymerase</keyword>
<evidence type="ECO:0000313" key="11">
    <source>
        <dbReference type="Proteomes" id="UP000036403"/>
    </source>
</evidence>
<evidence type="ECO:0000256" key="2">
    <source>
        <dbReference type="ARBA" id="ARBA00022723"/>
    </source>
</evidence>
<keyword evidence="8" id="KW-0808">Transferase</keyword>
<evidence type="ECO:0000313" key="10">
    <source>
        <dbReference type="EMBL" id="KMQ86380.1"/>
    </source>
</evidence>
<dbReference type="GO" id="GO:0003887">
    <property type="term" value="F:DNA-directed DNA polymerase activity"/>
    <property type="evidence" value="ECO:0007669"/>
    <property type="project" value="UniProtKB-KW"/>
</dbReference>
<dbReference type="STRING" id="67767.A0A0J7N154"/>
<evidence type="ECO:0000256" key="8">
    <source>
        <dbReference type="ARBA" id="ARBA00022932"/>
    </source>
</evidence>
<dbReference type="GO" id="GO:0046872">
    <property type="term" value="F:metal ion binding"/>
    <property type="evidence" value="ECO:0007669"/>
    <property type="project" value="UniProtKB-KW"/>
</dbReference>
<dbReference type="PaxDb" id="67767-A0A0J7N154"/>